<organism evidence="4 5">
    <name type="scientific">Coptis chinensis</name>
    <dbReference type="NCBI Taxonomy" id="261450"/>
    <lineage>
        <taxon>Eukaryota</taxon>
        <taxon>Viridiplantae</taxon>
        <taxon>Streptophyta</taxon>
        <taxon>Embryophyta</taxon>
        <taxon>Tracheophyta</taxon>
        <taxon>Spermatophyta</taxon>
        <taxon>Magnoliopsida</taxon>
        <taxon>Ranunculales</taxon>
        <taxon>Ranunculaceae</taxon>
        <taxon>Coptidoideae</taxon>
        <taxon>Coptis</taxon>
    </lineage>
</organism>
<dbReference type="Gene3D" id="3.30.70.80">
    <property type="entry name" value="Peptidase S8 propeptide/proteinase inhibitor I9"/>
    <property type="match status" value="1"/>
</dbReference>
<feature type="domain" description="Inhibitor I9" evidence="3">
    <location>
        <begin position="15"/>
        <end position="45"/>
    </location>
</feature>
<evidence type="ECO:0000256" key="2">
    <source>
        <dbReference type="ARBA" id="ARBA00022729"/>
    </source>
</evidence>
<dbReference type="Proteomes" id="UP000631114">
    <property type="component" value="Unassembled WGS sequence"/>
</dbReference>
<dbReference type="InterPro" id="IPR010259">
    <property type="entry name" value="S8pro/Inhibitor_I9"/>
</dbReference>
<dbReference type="InterPro" id="IPR036852">
    <property type="entry name" value="Peptidase_S8/S53_dom_sf"/>
</dbReference>
<dbReference type="GO" id="GO:0004252">
    <property type="term" value="F:serine-type endopeptidase activity"/>
    <property type="evidence" value="ECO:0007669"/>
    <property type="project" value="InterPro"/>
</dbReference>
<dbReference type="InterPro" id="IPR037045">
    <property type="entry name" value="S8pro/Inhibitor_I9_sf"/>
</dbReference>
<name>A0A835H5E0_9MAGN</name>
<dbReference type="EMBL" id="JADFTS010000008">
    <property type="protein sequence ID" value="KAF9592530.1"/>
    <property type="molecule type" value="Genomic_DNA"/>
</dbReference>
<dbReference type="InterPro" id="IPR045051">
    <property type="entry name" value="SBT"/>
</dbReference>
<reference evidence="4 5" key="1">
    <citation type="submission" date="2020-10" db="EMBL/GenBank/DDBJ databases">
        <title>The Coptis chinensis genome and diversification of protoberbering-type alkaloids.</title>
        <authorList>
            <person name="Wang B."/>
            <person name="Shu S."/>
            <person name="Song C."/>
            <person name="Liu Y."/>
        </authorList>
    </citation>
    <scope>NUCLEOTIDE SEQUENCE [LARGE SCALE GENOMIC DNA]</scope>
    <source>
        <strain evidence="4">HL-2020</strain>
        <tissue evidence="4">Leaf</tissue>
    </source>
</reference>
<evidence type="ECO:0000313" key="5">
    <source>
        <dbReference type="Proteomes" id="UP000631114"/>
    </source>
</evidence>
<dbReference type="GO" id="GO:0006508">
    <property type="term" value="P:proteolysis"/>
    <property type="evidence" value="ECO:0007669"/>
    <property type="project" value="InterPro"/>
</dbReference>
<evidence type="ECO:0000256" key="1">
    <source>
        <dbReference type="ARBA" id="ARBA00011073"/>
    </source>
</evidence>
<keyword evidence="5" id="KW-1185">Reference proteome</keyword>
<proteinExistence type="inferred from homology"/>
<comment type="caution">
    <text evidence="4">The sequence shown here is derived from an EMBL/GenBank/DDBJ whole genome shotgun (WGS) entry which is preliminary data.</text>
</comment>
<keyword evidence="2" id="KW-0732">Signal</keyword>
<gene>
    <name evidence="4" type="ORF">IFM89_015224</name>
</gene>
<dbReference type="OrthoDB" id="2014869at2759"/>
<evidence type="ECO:0000259" key="3">
    <source>
        <dbReference type="Pfam" id="PF05922"/>
    </source>
</evidence>
<protein>
    <recommendedName>
        <fullName evidence="3">Inhibitor I9 domain-containing protein</fullName>
    </recommendedName>
</protein>
<dbReference type="Gene3D" id="3.40.50.200">
    <property type="entry name" value="Peptidase S8/S53 domain"/>
    <property type="match status" value="1"/>
</dbReference>
<comment type="similarity">
    <text evidence="1">Belongs to the peptidase S8 family.</text>
</comment>
<accession>A0A835H5E0</accession>
<evidence type="ECO:0000313" key="4">
    <source>
        <dbReference type="EMBL" id="KAF9592530.1"/>
    </source>
</evidence>
<dbReference type="AlphaFoldDB" id="A0A835H5E0"/>
<dbReference type="PANTHER" id="PTHR10795">
    <property type="entry name" value="PROPROTEIN CONVERTASE SUBTILISIN/KEXIN"/>
    <property type="match status" value="1"/>
</dbReference>
<dbReference type="Pfam" id="PF05922">
    <property type="entry name" value="Inhibitor_I9"/>
    <property type="match status" value="1"/>
</dbReference>
<sequence length="139" mass="15336">MHIGIALINGRFLQGTLLYSYNHVMHGFSSRITPSQLSELHQLPGHHVAYRESYGKLFTTRTPKFLGLKHISVLWSAASYVKDVIIRLLDTGIWAGCSSFNDKAMTPVAERWKAHPAYAKGTLRGVTPGALFGLDVGTP</sequence>